<feature type="domain" description="EamA" evidence="2">
    <location>
        <begin position="157"/>
        <end position="281"/>
    </location>
</feature>
<dbReference type="PANTHER" id="PTHR22911">
    <property type="entry name" value="ACYL-MALONYL CONDENSING ENZYME-RELATED"/>
    <property type="match status" value="1"/>
</dbReference>
<dbReference type="SUPFAM" id="SSF103481">
    <property type="entry name" value="Multidrug resistance efflux transporter EmrE"/>
    <property type="match status" value="2"/>
</dbReference>
<reference evidence="3 4" key="1">
    <citation type="submission" date="2018-07" db="EMBL/GenBank/DDBJ databases">
        <title>Genome sequence of Nitratireductor thuwali#1536.</title>
        <authorList>
            <person name="Michoud G."/>
            <person name="Merlino G."/>
            <person name="Sefrji F.O."/>
            <person name="Daffonchio D."/>
        </authorList>
    </citation>
    <scope>NUCLEOTIDE SEQUENCE [LARGE SCALE GENOMIC DNA]</scope>
    <source>
        <strain evidence="4">Nit1536</strain>
    </source>
</reference>
<feature type="transmembrane region" description="Helical" evidence="1">
    <location>
        <begin position="12"/>
        <end position="34"/>
    </location>
</feature>
<feature type="transmembrane region" description="Helical" evidence="1">
    <location>
        <begin position="78"/>
        <end position="98"/>
    </location>
</feature>
<keyword evidence="4" id="KW-1185">Reference proteome</keyword>
<gene>
    <name evidence="3" type="ORF">NTH_03609</name>
</gene>
<feature type="transmembrane region" description="Helical" evidence="1">
    <location>
        <begin position="104"/>
        <end position="124"/>
    </location>
</feature>
<feature type="transmembrane region" description="Helical" evidence="1">
    <location>
        <begin position="267"/>
        <end position="286"/>
    </location>
</feature>
<dbReference type="InterPro" id="IPR000620">
    <property type="entry name" value="EamA_dom"/>
</dbReference>
<evidence type="ECO:0000256" key="1">
    <source>
        <dbReference type="SAM" id="Phobius"/>
    </source>
</evidence>
<keyword evidence="1" id="KW-0472">Membrane</keyword>
<keyword evidence="1" id="KW-0812">Transmembrane</keyword>
<evidence type="ECO:0000313" key="3">
    <source>
        <dbReference type="EMBL" id="UUP19119.1"/>
    </source>
</evidence>
<accession>A0ABY5MPA1</accession>
<evidence type="ECO:0000259" key="2">
    <source>
        <dbReference type="Pfam" id="PF00892"/>
    </source>
</evidence>
<dbReference type="Proteomes" id="UP001342418">
    <property type="component" value="Chromosome"/>
</dbReference>
<sequence length="304" mass="32652">MKAPALPEASNTHLKGLALTALGGMTLTIDIPLIRLADGDHWPILMVRSGLTVLAALVIWSVWRMFSRDVPALVPGRHGLAVAGLYALANITFIGAVYNTSTANLVFILAFNSMFAALLSWIFLRERPRPATIIAMFVMMAGVLIIVGDSVGTGNLAGDLMALASAFLIASAITVSRASKRDMGFAALMAVALPFVLAAVMTARTGYRIEEPLWIVLNGAVVMPLAFFCLANGPKFLSGPEVAMFYLLETVLAPVWVWLIFSEAPTMQSLIGGSILVATLIAHSLWQIHAGRRRRAAALMRHPM</sequence>
<protein>
    <recommendedName>
        <fullName evidence="2">EamA domain-containing protein</fullName>
    </recommendedName>
</protein>
<dbReference type="PANTHER" id="PTHR22911:SF135">
    <property type="entry name" value="BLR4310 PROTEIN"/>
    <property type="match status" value="1"/>
</dbReference>
<feature type="transmembrane region" description="Helical" evidence="1">
    <location>
        <begin position="46"/>
        <end position="66"/>
    </location>
</feature>
<keyword evidence="1" id="KW-1133">Transmembrane helix</keyword>
<evidence type="ECO:0000313" key="4">
    <source>
        <dbReference type="Proteomes" id="UP001342418"/>
    </source>
</evidence>
<feature type="transmembrane region" description="Helical" evidence="1">
    <location>
        <begin position="213"/>
        <end position="231"/>
    </location>
</feature>
<dbReference type="Pfam" id="PF00892">
    <property type="entry name" value="EamA"/>
    <property type="match status" value="2"/>
</dbReference>
<dbReference type="EMBL" id="CP030941">
    <property type="protein sequence ID" value="UUP19119.1"/>
    <property type="molecule type" value="Genomic_DNA"/>
</dbReference>
<proteinExistence type="predicted"/>
<feature type="transmembrane region" description="Helical" evidence="1">
    <location>
        <begin position="131"/>
        <end position="148"/>
    </location>
</feature>
<feature type="domain" description="EamA" evidence="2">
    <location>
        <begin position="16"/>
        <end position="147"/>
    </location>
</feature>
<feature type="transmembrane region" description="Helical" evidence="1">
    <location>
        <begin position="185"/>
        <end position="207"/>
    </location>
</feature>
<dbReference type="InterPro" id="IPR037185">
    <property type="entry name" value="EmrE-like"/>
</dbReference>
<name>A0ABY5MPA1_9HYPH</name>
<organism evidence="3 4">
    <name type="scientific">Nitratireductor thuwali</name>
    <dbReference type="NCBI Taxonomy" id="2267699"/>
    <lineage>
        <taxon>Bacteria</taxon>
        <taxon>Pseudomonadati</taxon>
        <taxon>Pseudomonadota</taxon>
        <taxon>Alphaproteobacteria</taxon>
        <taxon>Hyphomicrobiales</taxon>
        <taxon>Phyllobacteriaceae</taxon>
        <taxon>Nitratireductor</taxon>
    </lineage>
</organism>
<dbReference type="RefSeq" id="WP_338531301.1">
    <property type="nucleotide sequence ID" value="NZ_CP030941.1"/>
</dbReference>
<feature type="transmembrane region" description="Helical" evidence="1">
    <location>
        <begin position="243"/>
        <end position="261"/>
    </location>
</feature>
<feature type="transmembrane region" description="Helical" evidence="1">
    <location>
        <begin position="160"/>
        <end position="178"/>
    </location>
</feature>